<evidence type="ECO:0000313" key="1">
    <source>
        <dbReference type="EMBL" id="TRZ23646.1"/>
    </source>
</evidence>
<proteinExistence type="predicted"/>
<dbReference type="Proteomes" id="UP000796761">
    <property type="component" value="Unassembled WGS sequence"/>
</dbReference>
<organism evidence="1 2">
    <name type="scientific">Zosterops borbonicus</name>
    <dbReference type="NCBI Taxonomy" id="364589"/>
    <lineage>
        <taxon>Eukaryota</taxon>
        <taxon>Metazoa</taxon>
        <taxon>Chordata</taxon>
        <taxon>Craniata</taxon>
        <taxon>Vertebrata</taxon>
        <taxon>Euteleostomi</taxon>
        <taxon>Archelosauria</taxon>
        <taxon>Archosauria</taxon>
        <taxon>Dinosauria</taxon>
        <taxon>Saurischia</taxon>
        <taxon>Theropoda</taxon>
        <taxon>Coelurosauria</taxon>
        <taxon>Aves</taxon>
        <taxon>Neognathae</taxon>
        <taxon>Neoaves</taxon>
        <taxon>Telluraves</taxon>
        <taxon>Australaves</taxon>
        <taxon>Passeriformes</taxon>
        <taxon>Sylvioidea</taxon>
        <taxon>Zosteropidae</taxon>
        <taxon>Zosterops</taxon>
    </lineage>
</organism>
<accession>A0A8K1GR09</accession>
<sequence>MEGAFTSGRDREMVIKGQWRLPFGQRSGGGFKGRDIAHIHEVTDTGEVPLGVLVILNINHCRLRPAKCGRISLDNVIIPLEGKHNSPQG</sequence>
<gene>
    <name evidence="1" type="ORF">HGM15179_003445</name>
</gene>
<dbReference type="EMBL" id="SWJQ01000068">
    <property type="protein sequence ID" value="TRZ23646.1"/>
    <property type="molecule type" value="Genomic_DNA"/>
</dbReference>
<comment type="caution">
    <text evidence="1">The sequence shown here is derived from an EMBL/GenBank/DDBJ whole genome shotgun (WGS) entry which is preliminary data.</text>
</comment>
<dbReference type="AlphaFoldDB" id="A0A8K1GR09"/>
<name>A0A8K1GR09_9PASS</name>
<evidence type="ECO:0000313" key="2">
    <source>
        <dbReference type="Proteomes" id="UP000796761"/>
    </source>
</evidence>
<keyword evidence="2" id="KW-1185">Reference proteome</keyword>
<protein>
    <submittedName>
        <fullName evidence="1">Uncharacterized protein</fullName>
    </submittedName>
</protein>
<reference evidence="1" key="1">
    <citation type="submission" date="2019-04" db="EMBL/GenBank/DDBJ databases">
        <title>Genome assembly of Zosterops borbonicus 15179.</title>
        <authorList>
            <person name="Leroy T."/>
            <person name="Anselmetti Y."/>
            <person name="Tilak M.-K."/>
            <person name="Nabholz B."/>
        </authorList>
    </citation>
    <scope>NUCLEOTIDE SEQUENCE</scope>
    <source>
        <strain evidence="1">HGM_15179</strain>
        <tissue evidence="1">Muscle</tissue>
    </source>
</reference>